<evidence type="ECO:0000313" key="2">
    <source>
        <dbReference type="EMBL" id="KAH9381888.1"/>
    </source>
</evidence>
<evidence type="ECO:0000313" key="3">
    <source>
        <dbReference type="Proteomes" id="UP000821853"/>
    </source>
</evidence>
<protein>
    <submittedName>
        <fullName evidence="2">Uncharacterized protein</fullName>
    </submittedName>
</protein>
<dbReference type="Proteomes" id="UP000821853">
    <property type="component" value="Chromosome 9"/>
</dbReference>
<name>A0A9J6H4C9_HAELO</name>
<comment type="caution">
    <text evidence="2">The sequence shown here is derived from an EMBL/GenBank/DDBJ whole genome shotgun (WGS) entry which is preliminary data.</text>
</comment>
<dbReference type="AlphaFoldDB" id="A0A9J6H4C9"/>
<organism evidence="2 3">
    <name type="scientific">Haemaphysalis longicornis</name>
    <name type="common">Bush tick</name>
    <dbReference type="NCBI Taxonomy" id="44386"/>
    <lineage>
        <taxon>Eukaryota</taxon>
        <taxon>Metazoa</taxon>
        <taxon>Ecdysozoa</taxon>
        <taxon>Arthropoda</taxon>
        <taxon>Chelicerata</taxon>
        <taxon>Arachnida</taxon>
        <taxon>Acari</taxon>
        <taxon>Parasitiformes</taxon>
        <taxon>Ixodida</taxon>
        <taxon>Ixodoidea</taxon>
        <taxon>Ixodidae</taxon>
        <taxon>Haemaphysalinae</taxon>
        <taxon>Haemaphysalis</taxon>
    </lineage>
</organism>
<accession>A0A9J6H4C9</accession>
<sequence>MPEAAAACCLGAEGLQQRSRSVRPGTDILPSYINVSLHLLGVSFDTHPPAVILAYAFSSLPFLSLRFTLLFPPRAVRVGENPPDSFLGSFVVVAAAQALSAPAIFAEIKARAEQRKIDYYRPEEEKQILWALLSLISVPTRRAIDGAAALRLKCAELCLPRGSVLSLEIWPRGGCFFRRR</sequence>
<keyword evidence="1" id="KW-0472">Membrane</keyword>
<dbReference type="EMBL" id="JABSTR010000011">
    <property type="protein sequence ID" value="KAH9381888.1"/>
    <property type="molecule type" value="Genomic_DNA"/>
</dbReference>
<feature type="transmembrane region" description="Helical" evidence="1">
    <location>
        <begin position="50"/>
        <end position="71"/>
    </location>
</feature>
<keyword evidence="1" id="KW-0812">Transmembrane</keyword>
<gene>
    <name evidence="2" type="ORF">HPB48_015392</name>
</gene>
<keyword evidence="3" id="KW-1185">Reference proteome</keyword>
<dbReference type="VEuPathDB" id="VectorBase:HLOH_054796"/>
<feature type="transmembrane region" description="Helical" evidence="1">
    <location>
        <begin position="86"/>
        <end position="106"/>
    </location>
</feature>
<keyword evidence="1" id="KW-1133">Transmembrane helix</keyword>
<evidence type="ECO:0000256" key="1">
    <source>
        <dbReference type="SAM" id="Phobius"/>
    </source>
</evidence>
<proteinExistence type="predicted"/>
<reference evidence="2 3" key="1">
    <citation type="journal article" date="2020" name="Cell">
        <title>Large-Scale Comparative Analyses of Tick Genomes Elucidate Their Genetic Diversity and Vector Capacities.</title>
        <authorList>
            <consortium name="Tick Genome and Microbiome Consortium (TIGMIC)"/>
            <person name="Jia N."/>
            <person name="Wang J."/>
            <person name="Shi W."/>
            <person name="Du L."/>
            <person name="Sun Y."/>
            <person name="Zhan W."/>
            <person name="Jiang J.F."/>
            <person name="Wang Q."/>
            <person name="Zhang B."/>
            <person name="Ji P."/>
            <person name="Bell-Sakyi L."/>
            <person name="Cui X.M."/>
            <person name="Yuan T.T."/>
            <person name="Jiang B.G."/>
            <person name="Yang W.F."/>
            <person name="Lam T.T."/>
            <person name="Chang Q.C."/>
            <person name="Ding S.J."/>
            <person name="Wang X.J."/>
            <person name="Zhu J.G."/>
            <person name="Ruan X.D."/>
            <person name="Zhao L."/>
            <person name="Wei J.T."/>
            <person name="Ye R.Z."/>
            <person name="Que T.C."/>
            <person name="Du C.H."/>
            <person name="Zhou Y.H."/>
            <person name="Cheng J.X."/>
            <person name="Dai P.F."/>
            <person name="Guo W.B."/>
            <person name="Han X.H."/>
            <person name="Huang E.J."/>
            <person name="Li L.F."/>
            <person name="Wei W."/>
            <person name="Gao Y.C."/>
            <person name="Liu J.Z."/>
            <person name="Shao H.Z."/>
            <person name="Wang X."/>
            <person name="Wang C.C."/>
            <person name="Yang T.C."/>
            <person name="Huo Q.B."/>
            <person name="Li W."/>
            <person name="Chen H.Y."/>
            <person name="Chen S.E."/>
            <person name="Zhou L.G."/>
            <person name="Ni X.B."/>
            <person name="Tian J.H."/>
            <person name="Sheng Y."/>
            <person name="Liu T."/>
            <person name="Pan Y.S."/>
            <person name="Xia L.Y."/>
            <person name="Li J."/>
            <person name="Zhao F."/>
            <person name="Cao W.C."/>
        </authorList>
    </citation>
    <scope>NUCLEOTIDE SEQUENCE [LARGE SCALE GENOMIC DNA]</scope>
    <source>
        <strain evidence="2">HaeL-2018</strain>
    </source>
</reference>